<evidence type="ECO:0008006" key="13">
    <source>
        <dbReference type="Google" id="ProtNLM"/>
    </source>
</evidence>
<dbReference type="PROSITE" id="PS51192">
    <property type="entry name" value="HELICASE_ATP_BIND_1"/>
    <property type="match status" value="1"/>
</dbReference>
<dbReference type="Gene3D" id="3.40.50.10810">
    <property type="entry name" value="Tandem AAA-ATPase domain"/>
    <property type="match status" value="2"/>
</dbReference>
<evidence type="ECO:0000313" key="12">
    <source>
        <dbReference type="Proteomes" id="UP000292702"/>
    </source>
</evidence>
<dbReference type="InterPro" id="IPR001841">
    <property type="entry name" value="Znf_RING"/>
</dbReference>
<dbReference type="Pfam" id="PF00176">
    <property type="entry name" value="SNF2-rel_dom"/>
    <property type="match status" value="1"/>
</dbReference>
<comment type="caution">
    <text evidence="11">The sequence shown here is derived from an EMBL/GenBank/DDBJ whole genome shotgun (WGS) entry which is preliminary data.</text>
</comment>
<dbReference type="STRING" id="92696.A0A4R0R5D6"/>
<dbReference type="InterPro" id="IPR027417">
    <property type="entry name" value="P-loop_NTPase"/>
</dbReference>
<dbReference type="InterPro" id="IPR038718">
    <property type="entry name" value="SNF2-like_sf"/>
</dbReference>
<dbReference type="Pfam" id="PF00097">
    <property type="entry name" value="zf-C3HC4"/>
    <property type="match status" value="1"/>
</dbReference>
<feature type="region of interest" description="Disordered" evidence="8">
    <location>
        <begin position="178"/>
        <end position="230"/>
    </location>
</feature>
<feature type="domain" description="Helicase ATP-binding" evidence="10">
    <location>
        <begin position="536"/>
        <end position="816"/>
    </location>
</feature>
<gene>
    <name evidence="11" type="ORF">EIP91_008563</name>
</gene>
<dbReference type="PROSITE" id="PS00518">
    <property type="entry name" value="ZF_RING_1"/>
    <property type="match status" value="1"/>
</dbReference>
<feature type="region of interest" description="Disordered" evidence="8">
    <location>
        <begin position="114"/>
        <end position="135"/>
    </location>
</feature>
<keyword evidence="12" id="KW-1185">Reference proteome</keyword>
<dbReference type="SUPFAM" id="SSF57850">
    <property type="entry name" value="RING/U-box"/>
    <property type="match status" value="1"/>
</dbReference>
<feature type="region of interest" description="Disordered" evidence="8">
    <location>
        <begin position="1024"/>
        <end position="1070"/>
    </location>
</feature>
<dbReference type="Pfam" id="PF26021">
    <property type="entry name" value="Ferritin_C144_05"/>
    <property type="match status" value="1"/>
</dbReference>
<keyword evidence="4" id="KW-0378">Hydrolase</keyword>
<evidence type="ECO:0000256" key="2">
    <source>
        <dbReference type="ARBA" id="ARBA00022741"/>
    </source>
</evidence>
<reference evidence="11 12" key="1">
    <citation type="submission" date="2018-11" db="EMBL/GenBank/DDBJ databases">
        <title>Genome assembly of Steccherinum ochraceum LE-BIN_3174, the white-rot fungus of the Steccherinaceae family (The Residual Polyporoid clade, Polyporales, Basidiomycota).</title>
        <authorList>
            <person name="Fedorova T.V."/>
            <person name="Glazunova O.A."/>
            <person name="Landesman E.O."/>
            <person name="Moiseenko K.V."/>
            <person name="Psurtseva N.V."/>
            <person name="Savinova O.S."/>
            <person name="Shakhova N.V."/>
            <person name="Tyazhelova T.V."/>
            <person name="Vasina D.V."/>
        </authorList>
    </citation>
    <scope>NUCLEOTIDE SEQUENCE [LARGE SCALE GENOMIC DNA]</scope>
    <source>
        <strain evidence="11 12">LE-BIN_3174</strain>
    </source>
</reference>
<keyword evidence="3 7" id="KW-0863">Zinc-finger</keyword>
<dbReference type="SUPFAM" id="SSF52540">
    <property type="entry name" value="P-loop containing nucleoside triphosphate hydrolases"/>
    <property type="match status" value="2"/>
</dbReference>
<evidence type="ECO:0000256" key="1">
    <source>
        <dbReference type="ARBA" id="ARBA00022723"/>
    </source>
</evidence>
<keyword evidence="2" id="KW-0547">Nucleotide-binding</keyword>
<evidence type="ECO:0000256" key="5">
    <source>
        <dbReference type="ARBA" id="ARBA00022833"/>
    </source>
</evidence>
<feature type="region of interest" description="Disordered" evidence="8">
    <location>
        <begin position="641"/>
        <end position="702"/>
    </location>
</feature>
<dbReference type="SMART" id="SM00487">
    <property type="entry name" value="DEXDc"/>
    <property type="match status" value="1"/>
</dbReference>
<feature type="domain" description="RING-type" evidence="9">
    <location>
        <begin position="1452"/>
        <end position="1492"/>
    </location>
</feature>
<dbReference type="InterPro" id="IPR014001">
    <property type="entry name" value="Helicase_ATP-bd"/>
</dbReference>
<proteinExistence type="predicted"/>
<evidence type="ECO:0000256" key="7">
    <source>
        <dbReference type="PROSITE-ProRule" id="PRU00175"/>
    </source>
</evidence>
<evidence type="ECO:0000256" key="6">
    <source>
        <dbReference type="ARBA" id="ARBA00022840"/>
    </source>
</evidence>
<protein>
    <recommendedName>
        <fullName evidence="13">RING-type domain-containing protein</fullName>
    </recommendedName>
</protein>
<feature type="compositionally biased region" description="Basic residues" evidence="8">
    <location>
        <begin position="644"/>
        <end position="655"/>
    </location>
</feature>
<feature type="region of interest" description="Disordered" evidence="8">
    <location>
        <begin position="47"/>
        <end position="77"/>
    </location>
</feature>
<dbReference type="InterPro" id="IPR052583">
    <property type="entry name" value="ATP-helicase/E3_Ub-Ligase"/>
</dbReference>
<organism evidence="11 12">
    <name type="scientific">Steccherinum ochraceum</name>
    <dbReference type="NCBI Taxonomy" id="92696"/>
    <lineage>
        <taxon>Eukaryota</taxon>
        <taxon>Fungi</taxon>
        <taxon>Dikarya</taxon>
        <taxon>Basidiomycota</taxon>
        <taxon>Agaricomycotina</taxon>
        <taxon>Agaricomycetes</taxon>
        <taxon>Polyporales</taxon>
        <taxon>Steccherinaceae</taxon>
        <taxon>Steccherinum</taxon>
    </lineage>
</organism>
<dbReference type="InterPro" id="IPR017907">
    <property type="entry name" value="Znf_RING_CS"/>
</dbReference>
<dbReference type="GO" id="GO:0016787">
    <property type="term" value="F:hydrolase activity"/>
    <property type="evidence" value="ECO:0007669"/>
    <property type="project" value="UniProtKB-KW"/>
</dbReference>
<keyword evidence="5" id="KW-0862">Zinc</keyword>
<evidence type="ECO:0000256" key="8">
    <source>
        <dbReference type="SAM" id="MobiDB-lite"/>
    </source>
</evidence>
<feature type="compositionally biased region" description="Low complexity" evidence="8">
    <location>
        <begin position="656"/>
        <end position="673"/>
    </location>
</feature>
<evidence type="ECO:0000259" key="10">
    <source>
        <dbReference type="PROSITE" id="PS51192"/>
    </source>
</evidence>
<accession>A0A4R0R5D6</accession>
<feature type="compositionally biased region" description="Basic residues" evidence="8">
    <location>
        <begin position="47"/>
        <end position="57"/>
    </location>
</feature>
<name>A0A4R0R5D6_9APHY</name>
<evidence type="ECO:0000256" key="4">
    <source>
        <dbReference type="ARBA" id="ARBA00022801"/>
    </source>
</evidence>
<dbReference type="InterPro" id="IPR013083">
    <property type="entry name" value="Znf_RING/FYVE/PHD"/>
</dbReference>
<dbReference type="InterPro" id="IPR059033">
    <property type="entry name" value="C144_05_dom"/>
</dbReference>
<keyword evidence="1" id="KW-0479">Metal-binding</keyword>
<sequence>MDVTGLDDLPVVLYRPLCIPLPVGYRKFYVTAAGVAYEIVGRPIPKRRTRRGKKKRALQLDVDGENKENEQNGTNAVPKERVRVQQPKTPWSRRWCSAQAKKALSVTNAIGSSPLGTVGSQQPAEQHSGSATEHPRLTMKYVEESHILSLRHFQAHSNERPHLHVGELLRLLNAVKGTTHTPINKGKKRAAPSPPDDGPRKRSRSQKDTPSRSESVGTDDSEDPKASAQSAENVVFPVYRHAFKLQYTTAVDQNRFPPAESEAIAKSRGWLEEEAELANWLEDARKGYAESREVDLGELRVINATGSRISLSPPGSGVFDGLIIVPTSNRDFKPEDHDIRQDSLQDQLRACYLLSNNGRAEMLATLKLEILQPGADTDVLPFRLHVDINVSLVVPTIFEPTHYSNKAVFADVEEAQRRFLSYLFPNAPGPSTFHGKVDIPLLYSILGPAPALYNGFSDLSVQPTDLVPTLLPFQRRSVAWMLEREGKTISDDGDVISKPQVDTDALPLFWSRIEIADGVAWYYHRLTGRVSRERPKDENVKALGGILAEEPGLGKTLECISLILLNPSLTRTPTVQTWDPIAKVNVKEVKTTLIVTPPVLAPQWVDELALHAPGLKVLVYDGWSKLQIPISEADAEEARDARAKLKNKKKARTARSKAAAAKSKGKASVSPKSTGKGKAKATQDEDVEMKDADHAEAAEEEEEEEEIVDWCTYVNRFDVVITTFNVLQQDLSVARPPPVRPRRAGVTYGHNDRSRSPLILCEWYRVIMDEVQMVGGGKTEEMVSLIPRLSSFAVSGTPARAQVSDLIHVMKFLRVKDVVETPRAWIRLLRPAFVNEFVSLFQRYTVRTMKQAVKDELTIPKQTRFLLPVELGRVERHVYDHNFEQALLDLGLDARGVAVSEDWEVDTTVLRSWLRKLRGICTHPQVGQLQSLADKLHKPGMLKSMGEVLDDMREKNWRNLMDDWKSKVVNLTHAAQLKQQDDDDLAKYRTALATLLQAEKEVITVIDAVKVAIQEHEANGKILKAQTAEQRQALEDTADTSSKGKGKAAERDESPLTEVTEEDSDLPKNALGEEFAHKRRALQSRLRECQVALHKIHFLKGDVYHALGPSYTKSEDEAYSSAETLRRSLLSTTEEAAGKAMTRLLRDTKQGGLSEAELEIEVPYLGKGGIRSAELMEEGNDLIAEVLNEQGKLLWKWRSHLVGLLTQSLTNGDDADGQEYTRSLDTQGEAETYLQNYVALLADRREALNSERTLLAAHEGKETKARNTKAAAKATATAMEVDVLEQVGDLVIEQQPQNQVLHMELSNARKAILEDWDTTRALRSVMVDLNNIAAGIAREQDMEKVIAKEGATQLRALLANEAKLYEKLQLDCVLLRRAFNDRVSYFRQLQELSDSVIEAAWEGGLREALEKDEQDRADLDVKINAGRARQRYLDHLAKAQGESTVNEDEEGCILCKCEFTRGYITQCAHVFCESCMKSWLVRKEGKACPVCRVAINPDSLERFAVADPDNKAATIAPPRIVKGEPVPKSTRTVEYNMASTDLMESIDMMESHGSFGSKIQTLVRHLLYLNVSDPGCKTIVFSAWADSLNIIYYALQQNGIKAIRGDQNSGKRNAAKLFRTDPSYSVLLLHGERENAGLNVTCASRVILVESVVNHAFEVQAIARIDRMGQTKPTEVYCYYTEETVEKNILDLAARQGLSLYTKDHAAGTLTVSPLTTTQVNKAEVDAPSKKAPLKGDFVFKIDDMLAIFFPHLFEDVEYLVPSEDVTMETTPSQAAGLSTPREAVRFENAVAGPSRLS</sequence>
<dbReference type="GO" id="GO:0005634">
    <property type="term" value="C:nucleus"/>
    <property type="evidence" value="ECO:0007669"/>
    <property type="project" value="TreeGrafter"/>
</dbReference>
<keyword evidence="6" id="KW-0067">ATP-binding</keyword>
<evidence type="ECO:0000313" key="11">
    <source>
        <dbReference type="EMBL" id="TCD61353.1"/>
    </source>
</evidence>
<dbReference type="PROSITE" id="PS50089">
    <property type="entry name" value="ZF_RING_2"/>
    <property type="match status" value="1"/>
</dbReference>
<feature type="compositionally biased region" description="Basic and acidic residues" evidence="8">
    <location>
        <begin position="197"/>
        <end position="211"/>
    </location>
</feature>
<dbReference type="InterPro" id="IPR049730">
    <property type="entry name" value="SNF2/RAD54-like_C"/>
</dbReference>
<evidence type="ECO:0000259" key="9">
    <source>
        <dbReference type="PROSITE" id="PS50089"/>
    </source>
</evidence>
<dbReference type="GO" id="GO:0061630">
    <property type="term" value="F:ubiquitin protein ligase activity"/>
    <property type="evidence" value="ECO:0007669"/>
    <property type="project" value="TreeGrafter"/>
</dbReference>
<dbReference type="GO" id="GO:0008270">
    <property type="term" value="F:zinc ion binding"/>
    <property type="evidence" value="ECO:0007669"/>
    <property type="project" value="UniProtKB-KW"/>
</dbReference>
<dbReference type="InterPro" id="IPR000330">
    <property type="entry name" value="SNF2_N"/>
</dbReference>
<dbReference type="GO" id="GO:0000209">
    <property type="term" value="P:protein polyubiquitination"/>
    <property type="evidence" value="ECO:0007669"/>
    <property type="project" value="TreeGrafter"/>
</dbReference>
<dbReference type="Gene3D" id="3.30.40.10">
    <property type="entry name" value="Zinc/RING finger domain, C3HC4 (zinc finger)"/>
    <property type="match status" value="1"/>
</dbReference>
<evidence type="ECO:0000256" key="3">
    <source>
        <dbReference type="ARBA" id="ARBA00022771"/>
    </source>
</evidence>
<dbReference type="CDD" id="cd18793">
    <property type="entry name" value="SF2_C_SNF"/>
    <property type="match status" value="1"/>
</dbReference>
<dbReference type="SMART" id="SM00184">
    <property type="entry name" value="RING"/>
    <property type="match status" value="1"/>
</dbReference>
<dbReference type="InterPro" id="IPR018957">
    <property type="entry name" value="Znf_C3HC4_RING-type"/>
</dbReference>
<dbReference type="PANTHER" id="PTHR45865">
    <property type="entry name" value="E3 UBIQUITIN-PROTEIN LIGASE SHPRH FAMILY MEMBER"/>
    <property type="match status" value="1"/>
</dbReference>
<dbReference type="PANTHER" id="PTHR45865:SF1">
    <property type="entry name" value="E3 UBIQUITIN-PROTEIN LIGASE SHPRH"/>
    <property type="match status" value="1"/>
</dbReference>
<feature type="compositionally biased region" description="Polar residues" evidence="8">
    <location>
        <begin position="114"/>
        <end position="131"/>
    </location>
</feature>
<dbReference type="OrthoDB" id="5330228at2759"/>
<dbReference type="GO" id="GO:0006974">
    <property type="term" value="P:DNA damage response"/>
    <property type="evidence" value="ECO:0007669"/>
    <property type="project" value="TreeGrafter"/>
</dbReference>
<dbReference type="Gene3D" id="3.40.50.300">
    <property type="entry name" value="P-loop containing nucleotide triphosphate hydrolases"/>
    <property type="match status" value="2"/>
</dbReference>
<dbReference type="GO" id="GO:0005524">
    <property type="term" value="F:ATP binding"/>
    <property type="evidence" value="ECO:0007669"/>
    <property type="project" value="InterPro"/>
</dbReference>
<dbReference type="Proteomes" id="UP000292702">
    <property type="component" value="Unassembled WGS sequence"/>
</dbReference>
<dbReference type="EMBL" id="RWJN01000476">
    <property type="protein sequence ID" value="TCD61353.1"/>
    <property type="molecule type" value="Genomic_DNA"/>
</dbReference>